<evidence type="ECO:0000256" key="1">
    <source>
        <dbReference type="ARBA" id="ARBA00000707"/>
    </source>
</evidence>
<gene>
    <name evidence="10" type="ORF">TRIADDRAFT_55977</name>
</gene>
<evidence type="ECO:0000313" key="10">
    <source>
        <dbReference type="EMBL" id="EDV26154.1"/>
    </source>
</evidence>
<dbReference type="InterPro" id="IPR009060">
    <property type="entry name" value="UBA-like_sf"/>
</dbReference>
<dbReference type="InterPro" id="IPR028889">
    <property type="entry name" value="USP"/>
</dbReference>
<dbReference type="GO" id="GO:0005829">
    <property type="term" value="C:cytosol"/>
    <property type="evidence" value="ECO:0000318"/>
    <property type="project" value="GO_Central"/>
</dbReference>
<dbReference type="EC" id="3.4.19.12" evidence="2"/>
<keyword evidence="5" id="KW-0378">Hydrolase</keyword>
<name>B3RTM4_TRIAD</name>
<dbReference type="PhylomeDB" id="B3RTM4"/>
<dbReference type="PANTHER" id="PTHR43982:SF6">
    <property type="entry name" value="UBIQUITIN CARBOXYL-TERMINAL HYDROLASE 2-RELATED"/>
    <property type="match status" value="1"/>
</dbReference>
<dbReference type="STRING" id="10228.B3RTM4"/>
<dbReference type="SUPFAM" id="SSF54001">
    <property type="entry name" value="Cysteine proteinases"/>
    <property type="match status" value="1"/>
</dbReference>
<dbReference type="PROSITE" id="PS00972">
    <property type="entry name" value="USP_1"/>
    <property type="match status" value="1"/>
</dbReference>
<dbReference type="Gene3D" id="3.90.70.10">
    <property type="entry name" value="Cysteine proteinases"/>
    <property type="match status" value="1"/>
</dbReference>
<dbReference type="GO" id="GO:0005634">
    <property type="term" value="C:nucleus"/>
    <property type="evidence" value="ECO:0000318"/>
    <property type="project" value="GO_Central"/>
</dbReference>
<dbReference type="GO" id="GO:0043161">
    <property type="term" value="P:proteasome-mediated ubiquitin-dependent protein catabolic process"/>
    <property type="evidence" value="ECO:0007669"/>
    <property type="project" value="InterPro"/>
</dbReference>
<dbReference type="FunCoup" id="B3RTM4">
    <property type="interactions" value="398"/>
</dbReference>
<dbReference type="InterPro" id="IPR038765">
    <property type="entry name" value="Papain-like_cys_pep_sf"/>
</dbReference>
<feature type="domain" description="USP" evidence="9">
    <location>
        <begin position="189"/>
        <end position="663"/>
    </location>
</feature>
<keyword evidence="4" id="KW-0833">Ubl conjugation pathway</keyword>
<evidence type="ECO:0000256" key="2">
    <source>
        <dbReference type="ARBA" id="ARBA00012759"/>
    </source>
</evidence>
<dbReference type="GO" id="GO:0004843">
    <property type="term" value="F:cysteine-type deubiquitinase activity"/>
    <property type="evidence" value="ECO:0000318"/>
    <property type="project" value="GO_Central"/>
</dbReference>
<evidence type="ECO:0000256" key="6">
    <source>
        <dbReference type="ARBA" id="ARBA00022807"/>
    </source>
</evidence>
<evidence type="ECO:0000256" key="4">
    <source>
        <dbReference type="ARBA" id="ARBA00022786"/>
    </source>
</evidence>
<dbReference type="SUPFAM" id="SSF46934">
    <property type="entry name" value="UBA-like"/>
    <property type="match status" value="1"/>
</dbReference>
<dbReference type="Pfam" id="PF00443">
    <property type="entry name" value="UCH"/>
    <property type="match status" value="1"/>
</dbReference>
<evidence type="ECO:0000256" key="5">
    <source>
        <dbReference type="ARBA" id="ARBA00022801"/>
    </source>
</evidence>
<proteinExistence type="predicted"/>
<dbReference type="EMBL" id="DS985244">
    <property type="protein sequence ID" value="EDV26154.1"/>
    <property type="molecule type" value="Genomic_DNA"/>
</dbReference>
<dbReference type="GO" id="GO:0031647">
    <property type="term" value="P:regulation of protein stability"/>
    <property type="evidence" value="ECO:0000318"/>
    <property type="project" value="GO_Central"/>
</dbReference>
<feature type="region of interest" description="Disordered" evidence="8">
    <location>
        <begin position="1"/>
        <end position="28"/>
    </location>
</feature>
<organism evidence="10 11">
    <name type="scientific">Trichoplax adhaerens</name>
    <name type="common">Trichoplax reptans</name>
    <dbReference type="NCBI Taxonomy" id="10228"/>
    <lineage>
        <taxon>Eukaryota</taxon>
        <taxon>Metazoa</taxon>
        <taxon>Placozoa</taxon>
        <taxon>Uniplacotomia</taxon>
        <taxon>Trichoplacea</taxon>
        <taxon>Trichoplacidae</taxon>
        <taxon>Trichoplax</taxon>
    </lineage>
</organism>
<dbReference type="PROSITE" id="PS50235">
    <property type="entry name" value="USP_3"/>
    <property type="match status" value="1"/>
</dbReference>
<dbReference type="GO" id="GO:0016579">
    <property type="term" value="P:protein deubiquitination"/>
    <property type="evidence" value="ECO:0007669"/>
    <property type="project" value="InterPro"/>
</dbReference>
<dbReference type="FunFam" id="3.90.70.10:FF:000326">
    <property type="entry name" value="Ubiquitin carboxyl-terminal hydrolase 25"/>
    <property type="match status" value="1"/>
</dbReference>
<dbReference type="InterPro" id="IPR001394">
    <property type="entry name" value="Peptidase_C19_UCH"/>
</dbReference>
<dbReference type="HOGENOM" id="CLU_012188_0_0_1"/>
<dbReference type="KEGG" id="tad:TRIADDRAFT_55977"/>
<feature type="coiled-coil region" evidence="7">
    <location>
        <begin position="561"/>
        <end position="588"/>
    </location>
</feature>
<accession>B3RTM4</accession>
<dbReference type="InterPro" id="IPR018200">
    <property type="entry name" value="USP_CS"/>
</dbReference>
<dbReference type="AlphaFoldDB" id="B3RTM4"/>
<keyword evidence="3" id="KW-0645">Protease</keyword>
<dbReference type="eggNOG" id="KOG1863">
    <property type="taxonomic scope" value="Eukaryota"/>
</dbReference>
<keyword evidence="11" id="KW-1185">Reference proteome</keyword>
<dbReference type="GeneID" id="6752905"/>
<dbReference type="Proteomes" id="UP000009022">
    <property type="component" value="Unassembled WGS sequence"/>
</dbReference>
<dbReference type="PANTHER" id="PTHR43982">
    <property type="entry name" value="UBIQUITIN CARBOXYL-TERMINAL HYDROLASE"/>
    <property type="match status" value="1"/>
</dbReference>
<dbReference type="CTD" id="6752905"/>
<reference evidence="10 11" key="1">
    <citation type="journal article" date="2008" name="Nature">
        <title>The Trichoplax genome and the nature of placozoans.</title>
        <authorList>
            <person name="Srivastava M."/>
            <person name="Begovic E."/>
            <person name="Chapman J."/>
            <person name="Putnam N.H."/>
            <person name="Hellsten U."/>
            <person name="Kawashima T."/>
            <person name="Kuo A."/>
            <person name="Mitros T."/>
            <person name="Salamov A."/>
            <person name="Carpenter M.L."/>
            <person name="Signorovitch A.Y."/>
            <person name="Moreno M.A."/>
            <person name="Kamm K."/>
            <person name="Grimwood J."/>
            <person name="Schmutz J."/>
            <person name="Shapiro H."/>
            <person name="Grigoriev I.V."/>
            <person name="Buss L.W."/>
            <person name="Schierwater B."/>
            <person name="Dellaporta S.L."/>
            <person name="Rokhsar D.S."/>
        </authorList>
    </citation>
    <scope>NUCLEOTIDE SEQUENCE [LARGE SCALE GENOMIC DNA]</scope>
    <source>
        <strain evidence="10 11">Grell-BS-1999</strain>
    </source>
</reference>
<comment type="catalytic activity">
    <reaction evidence="1">
        <text>Thiol-dependent hydrolysis of ester, thioester, amide, peptide and isopeptide bonds formed by the C-terminal Gly of ubiquitin (a 76-residue protein attached to proteins as an intracellular targeting signal).</text>
        <dbReference type="EC" id="3.4.19.12"/>
    </reaction>
</comment>
<evidence type="ECO:0000313" key="11">
    <source>
        <dbReference type="Proteomes" id="UP000009022"/>
    </source>
</evidence>
<sequence>MAIKQPNGVQEEEHIQQSTNSPEDDNDASWQHQINQLYELTGKPLEEIRKVLKACNGNLEKALEMFNTNNQESATQPTDKDTLKQADKITIDLTSDKMDDDIARAVEISLQETNVPYPDTDMPVTQPSDKYLTAASSDQYLSTIEEQNISRVIEASYFDNNSNGTKRKRNDSFSRMPNPYELKRGDAPVGLKNVGNSCWFNAVIQSLFHLPVVRQLVLDYRISEEMLLSGYADSNPLKSRGSIIFIAQLQPLFALLAGSERKYIEPHEYFKQVSETFRSETSGNSGGQQDVNEFTHKLLEWLEDAFEICIKYRKKIGLLNDDSPSILTNPITEFFFGKVRYESEIEGKGVTHEDTFGGYPLKIQGCTRLYECLEVNTRQNMIGSMSSTNQTDWFLSLPPIFMLELSRFEFHSTLGRAEKIHSLLEFEQTLYMDRFLESNKDVTTQRQKVVYKLKKELKELKRKLEKYTSFGNDSKRLPIKDILQYTLNFALDVRQRPASSDQEACDSENTKNNIDMDVDTASYSDKDFVIDDKNPMSLFALNHEIDHEELITLEKCIKRWSSEITKEVDALREKIASVEEAIEQMFQDDDMRKVKYHLHAVLVHAGQVDSGHYWAFIYWRSYNKWLKINDVQVYEVTWEEVKRESRGGGRSHTSAYCLIYISDDIVQCWDFETDSKDKIVDSLSPALHEVVRDHNTKFYKALKDWEERSIKLITCQPRVNKCVIPTFTNRMVLTYLALEASFRRWCTEKIRQFKEIVRKEDNSKEDIRLIDFGIYLIVCKVSSPMLEWAIIESACNDGCGDNASLQKLAEVKWEKICANDIYCNYQDWKDKYHNFLKVNVHVLTGMDLLVQTKYAFALPHFNYAYVLNDKFRAENHTLESVDQHLIGHYRRQALLNVNEAVVRMFKEAVTEEDVNEVIEIVTDTIIPMLSALSKSSDEDDERTKQNICNTWVMIMEGPMDATHSETLMLIISKIFPEETQEIDYAVKPPTVTRRSNSQLYEMYVQVMKKVREDADAPDESDRNGREIRRHLVMLRKYQLLHSWSLGRDLWFKCRSN</sequence>
<dbReference type="CDD" id="cd20485">
    <property type="entry name" value="USP25_USP28_C-like"/>
    <property type="match status" value="1"/>
</dbReference>
<evidence type="ECO:0000256" key="8">
    <source>
        <dbReference type="SAM" id="MobiDB-lite"/>
    </source>
</evidence>
<protein>
    <recommendedName>
        <fullName evidence="2">ubiquitinyl hydrolase 1</fullName>
        <ecNumber evidence="2">3.4.19.12</ecNumber>
    </recommendedName>
</protein>
<keyword evidence="6" id="KW-0788">Thiol protease</keyword>
<dbReference type="RefSeq" id="XP_002112187.1">
    <property type="nucleotide sequence ID" value="XM_002112151.1"/>
</dbReference>
<dbReference type="OrthoDB" id="2420415at2759"/>
<evidence type="ECO:0000256" key="7">
    <source>
        <dbReference type="SAM" id="Coils"/>
    </source>
</evidence>
<dbReference type="PROSITE" id="PS00973">
    <property type="entry name" value="USP_2"/>
    <property type="match status" value="1"/>
</dbReference>
<dbReference type="InterPro" id="IPR044635">
    <property type="entry name" value="UBP14-like"/>
</dbReference>
<evidence type="ECO:0000259" key="9">
    <source>
        <dbReference type="PROSITE" id="PS50235"/>
    </source>
</evidence>
<dbReference type="OMA" id="HANQRWL"/>
<evidence type="ECO:0000256" key="3">
    <source>
        <dbReference type="ARBA" id="ARBA00022670"/>
    </source>
</evidence>
<keyword evidence="7" id="KW-0175">Coiled coil</keyword>
<dbReference type="InParanoid" id="B3RTM4"/>